<accession>A0AB34J8X4</accession>
<dbReference type="SUPFAM" id="SSF53756">
    <property type="entry name" value="UDP-Glycosyltransferase/glycogen phosphorylase"/>
    <property type="match status" value="1"/>
</dbReference>
<dbReference type="InterPro" id="IPR001173">
    <property type="entry name" value="Glyco_trans_2-like"/>
</dbReference>
<organism evidence="3 4">
    <name type="scientific">Prymnesium parvum</name>
    <name type="common">Toxic golden alga</name>
    <dbReference type="NCBI Taxonomy" id="97485"/>
    <lineage>
        <taxon>Eukaryota</taxon>
        <taxon>Haptista</taxon>
        <taxon>Haptophyta</taxon>
        <taxon>Prymnesiophyceae</taxon>
        <taxon>Prymnesiales</taxon>
        <taxon>Prymnesiaceae</taxon>
        <taxon>Prymnesium</taxon>
    </lineage>
</organism>
<evidence type="ECO:0000313" key="4">
    <source>
        <dbReference type="Proteomes" id="UP001515480"/>
    </source>
</evidence>
<dbReference type="SUPFAM" id="SSF53448">
    <property type="entry name" value="Nucleotide-diphospho-sugar transferases"/>
    <property type="match status" value="1"/>
</dbReference>
<dbReference type="Gene3D" id="1.25.10.10">
    <property type="entry name" value="Leucine-rich Repeat Variant"/>
    <property type="match status" value="1"/>
</dbReference>
<sequence>MSDVRCVTILILTAPRRRPERLPLLRRTISRALEQSLPPSIGLEVLVVDDGPHADAWPAVAPLLGLATHTRRLRYVALPPDACGAVNLRLKRTAALLLSAGDVAVFFDDDDWRSTHSVHAQLDAMAAAAADLVTVQVAYVCELGGAHAAPRYFALPRGGGGPFSSRLGNPGTMMVRRAAWERTAVGFPDTAAEDVDFVRLLTLESPLLAQVRPIRCTHALLDERALARQSRGATFMTVRLVGHAHEWPLPPLTLPPMASPPECLDEEERAFYHRMHLGLSSSAPPHAEEEESVPPPPAPPLELPKVMEEAALRMRHATHSLLILSAARQAASRVDDGTPPSARGVVGGRNEGKGVGGDGGEGGVGGGGGGGGEAGGGGGAEVCCGEVRDLQDVERLCSQLGVGDDCGRAEAMRALRASSAARRAKFGSCEAQAAVAQRAIAHGALPVLCQLTFPTLSPLFPSSPSPAAPSEALVMRREDALLERCICAAELLEELLFRTHAEPCPPQLAATLLDALHAALRPPWREAPTARRHAEWTAALAGAAQHSLVAREQQESPPSPLLCHADRSPSPSTAPLLSYPSRPLPADRSPSHRPFDCPSPVLSCPTFPPLRLLQAHLASLARPRLASLLAALGEAMDTGAPVVVRRAAGALSNLSAHSPLAAAAVHAGAVCRLVGALRASPPAAAGAPLRALQRLCHLSATAREEIRELLPGAEASELFSPFMTAADATGRQLSSNILGEMARSESRHWLPKERRPLPRAWPHHSIAYYTGRSPESWSPDRLETGLGGAETAVLHLSSRWAAADGTVEVAVYLNLAGDERQRTWRGVRLLDVSLFNPADQFDALVVWRSLEILDEPLEARLLLLDLHDMPLVHEITPRRLRRVDIAMFKSDFQRREFLNALPPGEAFKRSVVLPNGVDGELVATVRKLREQQEAPASLCGSHEAGASQLPVEGPTIAASDQTCKGSEQRAAPQLVYTSSYDRGLEQMLQFGWPSILAAVPQATLHIYYGWETHEKMHPQSQWRQAMKQLIQGLSPSVIDHGRVGQRELFEAKSRALIHYYISTWPEVDCIAVRESAALDCIPLTSSYGVFGDPAKDYCIRVPGDPRQPKTQRAAARIAIRLLQAYEKSGVKPSSITATLRTETWEVLAAKWLQTMWQQVEDSRPPLVSQLGA</sequence>
<evidence type="ECO:0000313" key="3">
    <source>
        <dbReference type="EMBL" id="KAL1515106.1"/>
    </source>
</evidence>
<dbReference type="Gene3D" id="3.90.550.10">
    <property type="entry name" value="Spore Coat Polysaccharide Biosynthesis Protein SpsA, Chain A"/>
    <property type="match status" value="1"/>
</dbReference>
<reference evidence="3 4" key="1">
    <citation type="journal article" date="2024" name="Science">
        <title>Giant polyketide synthase enzymes in the biosynthesis of giant marine polyether toxins.</title>
        <authorList>
            <person name="Fallon T.R."/>
            <person name="Shende V.V."/>
            <person name="Wierzbicki I.H."/>
            <person name="Pendleton A.L."/>
            <person name="Watervoot N.F."/>
            <person name="Auber R.P."/>
            <person name="Gonzalez D.J."/>
            <person name="Wisecaver J.H."/>
            <person name="Moore B.S."/>
        </authorList>
    </citation>
    <scope>NUCLEOTIDE SEQUENCE [LARGE SCALE GENOMIC DNA]</scope>
    <source>
        <strain evidence="3 4">12B1</strain>
    </source>
</reference>
<name>A0AB34J8X4_PRYPA</name>
<feature type="compositionally biased region" description="Gly residues" evidence="1">
    <location>
        <begin position="345"/>
        <end position="378"/>
    </location>
</feature>
<dbReference type="Proteomes" id="UP001515480">
    <property type="component" value="Unassembled WGS sequence"/>
</dbReference>
<feature type="compositionally biased region" description="Pro residues" evidence="1">
    <location>
        <begin position="293"/>
        <end position="302"/>
    </location>
</feature>
<gene>
    <name evidence="3" type="ORF">AB1Y20_004169</name>
</gene>
<proteinExistence type="predicted"/>
<feature type="region of interest" description="Disordered" evidence="1">
    <location>
        <begin position="330"/>
        <end position="378"/>
    </location>
</feature>
<dbReference type="InterPro" id="IPR011989">
    <property type="entry name" value="ARM-like"/>
</dbReference>
<dbReference type="Pfam" id="PF00535">
    <property type="entry name" value="Glycos_transf_2"/>
    <property type="match status" value="1"/>
</dbReference>
<evidence type="ECO:0000259" key="2">
    <source>
        <dbReference type="Pfam" id="PF00535"/>
    </source>
</evidence>
<feature type="domain" description="Glycosyltransferase 2-like" evidence="2">
    <location>
        <begin position="22"/>
        <end position="140"/>
    </location>
</feature>
<dbReference type="InterPro" id="IPR029044">
    <property type="entry name" value="Nucleotide-diphossugar_trans"/>
</dbReference>
<feature type="region of interest" description="Disordered" evidence="1">
    <location>
        <begin position="547"/>
        <end position="592"/>
    </location>
</feature>
<feature type="region of interest" description="Disordered" evidence="1">
    <location>
        <begin position="279"/>
        <end position="302"/>
    </location>
</feature>
<evidence type="ECO:0000256" key="1">
    <source>
        <dbReference type="SAM" id="MobiDB-lite"/>
    </source>
</evidence>
<dbReference type="AlphaFoldDB" id="A0AB34J8X4"/>
<dbReference type="InterPro" id="IPR016024">
    <property type="entry name" value="ARM-type_fold"/>
</dbReference>
<dbReference type="Gene3D" id="3.40.50.2000">
    <property type="entry name" value="Glycogen Phosphorylase B"/>
    <property type="match status" value="1"/>
</dbReference>
<dbReference type="EMBL" id="JBGBPQ010000012">
    <property type="protein sequence ID" value="KAL1515106.1"/>
    <property type="molecule type" value="Genomic_DNA"/>
</dbReference>
<dbReference type="SUPFAM" id="SSF48371">
    <property type="entry name" value="ARM repeat"/>
    <property type="match status" value="1"/>
</dbReference>
<protein>
    <recommendedName>
        <fullName evidence="2">Glycosyltransferase 2-like domain-containing protein</fullName>
    </recommendedName>
</protein>
<comment type="caution">
    <text evidence="3">The sequence shown here is derived from an EMBL/GenBank/DDBJ whole genome shotgun (WGS) entry which is preliminary data.</text>
</comment>
<keyword evidence="4" id="KW-1185">Reference proteome</keyword>